<evidence type="ECO:0000313" key="4">
    <source>
        <dbReference type="Proteomes" id="UP000827889"/>
    </source>
</evidence>
<keyword evidence="4" id="KW-1185">Reference proteome</keyword>
<dbReference type="OrthoDB" id="2020644at2759"/>
<evidence type="ECO:0000259" key="3">
    <source>
        <dbReference type="Pfam" id="PF24851"/>
    </source>
</evidence>
<dbReference type="Proteomes" id="UP000827889">
    <property type="component" value="Chromosome 10"/>
</dbReference>
<feature type="domain" description="DUF7725" evidence="3">
    <location>
        <begin position="608"/>
        <end position="678"/>
    </location>
</feature>
<evidence type="ECO:0000256" key="2">
    <source>
        <dbReference type="SAM" id="MobiDB-lite"/>
    </source>
</evidence>
<sequence>MEAPAGVAASRAGSSPMSSSRKEWRAISEHQPIRSSGNEDLERSKLGQSDERTIYEVQQGRQPLDFCAITMDGSSGDDLLEQLQSIASKREDLQHLEIELRAQMIAKSEIAEMQNSFDSQIKEHGDAAVKLQEQLHEREQSIHDLERRMEEKDRELIAIKRDNEASWAKEDLLREQKKELATFRRERDHSEAERMQHLQQIHDLQEHIQDKERQLMDLQEQYRVAQETIIYKDDQLREAQAWIARVQEMDALQSHSLQAELRERTEQCNQLWIGWQRQVAEMERFHVHTVQQLQLELADLRERCGSFTDESHIPQTNMKDASQFGQINDNRLDSNGSSGNTVALSSDNSGSASSNGSTQIDRATGVPLVSSSLLGLPAYLPPAQVPTLHPFVMHQQGVPQSVPSNVPHSQLNEYQSIPSLSSNQQWQNQQDVSGEVHISKHIQHSETQNEQNLLKSDSGYGYEMTVNGEVVQREYPDVHVSQVIKPDSSIFSSTGEAKVTESIDSSYLGSSQHEQSLNQISSQFHDALTLDGHQQSTESKEEGVSSVTNQEIEVQAFEAEQPTPTSLHPANSDAIGNNHAADEVAPEMGVPTGKAIKSTGGRNLETNLLDERSLLACIVRTVPPGGKIRISSTLPNRLGKMLAPLHWHDYKRKYGKLDDFVASHPEFFVIEGDYIQLREGAQEMIAATAAVAKVAAAAAVSAPHSSSMPSVALTPMAQARLRSVSSIDSKQMNASENSFNVTEDSLRLSTMHMHSNGMNFSITGSTSKVMVLSKSKDALVSNGLEMKPGQAPGFISNGAHLDKFSIVNAHGKGLSNGRAGLNAVGRQPGRASNHTSIPRR</sequence>
<feature type="compositionally biased region" description="Low complexity" evidence="2">
    <location>
        <begin position="8"/>
        <end position="19"/>
    </location>
</feature>
<dbReference type="Pfam" id="PF24851">
    <property type="entry name" value="DUF7725"/>
    <property type="match status" value="1"/>
</dbReference>
<dbReference type="InterPro" id="IPR056142">
    <property type="entry name" value="DUF7725"/>
</dbReference>
<feature type="compositionally biased region" description="Polar residues" evidence="2">
    <location>
        <begin position="326"/>
        <end position="344"/>
    </location>
</feature>
<dbReference type="GeneID" id="115742288"/>
<feature type="region of interest" description="Disordered" evidence="2">
    <location>
        <begin position="1"/>
        <end position="49"/>
    </location>
</feature>
<dbReference type="RefSeq" id="XP_030532343.1">
    <property type="nucleotide sequence ID" value="XM_030676483.1"/>
</dbReference>
<protein>
    <submittedName>
        <fullName evidence="5">Uncharacterized protein LOC115742288 isoform X1</fullName>
    </submittedName>
    <submittedName>
        <fullName evidence="6">Uncharacterized protein LOC115742288 isoform X2</fullName>
    </submittedName>
</protein>
<evidence type="ECO:0000313" key="6">
    <source>
        <dbReference type="RefSeq" id="XP_030532343.1"/>
    </source>
</evidence>
<gene>
    <name evidence="5 6" type="primary">LOC115742288</name>
</gene>
<feature type="coiled-coil region" evidence="1">
    <location>
        <begin position="128"/>
        <end position="228"/>
    </location>
</feature>
<keyword evidence="1" id="KW-0175">Coiled coil</keyword>
<dbReference type="RefSeq" id="XP_030532342.1">
    <property type="nucleotide sequence ID" value="XM_030676482.1"/>
</dbReference>
<dbReference type="AlphaFoldDB" id="A0A8B8PCM1"/>
<feature type="compositionally biased region" description="Polar residues" evidence="2">
    <location>
        <begin position="830"/>
        <end position="840"/>
    </location>
</feature>
<proteinExistence type="predicted"/>
<feature type="region of interest" description="Disordered" evidence="2">
    <location>
        <begin position="326"/>
        <end position="361"/>
    </location>
</feature>
<accession>A0A8B8PCM1</accession>
<name>A0A8B8PCM1_9MYRT</name>
<evidence type="ECO:0000313" key="5">
    <source>
        <dbReference type="RefSeq" id="XP_030532342.1"/>
    </source>
</evidence>
<feature type="compositionally biased region" description="Basic and acidic residues" evidence="2">
    <location>
        <begin position="20"/>
        <end position="32"/>
    </location>
</feature>
<evidence type="ECO:0000256" key="1">
    <source>
        <dbReference type="SAM" id="Coils"/>
    </source>
</evidence>
<feature type="compositionally biased region" description="Low complexity" evidence="2">
    <location>
        <begin position="345"/>
        <end position="357"/>
    </location>
</feature>
<organism evidence="4 5">
    <name type="scientific">Rhodamnia argentea</name>
    <dbReference type="NCBI Taxonomy" id="178133"/>
    <lineage>
        <taxon>Eukaryota</taxon>
        <taxon>Viridiplantae</taxon>
        <taxon>Streptophyta</taxon>
        <taxon>Embryophyta</taxon>
        <taxon>Tracheophyta</taxon>
        <taxon>Spermatophyta</taxon>
        <taxon>Magnoliopsida</taxon>
        <taxon>eudicotyledons</taxon>
        <taxon>Gunneridae</taxon>
        <taxon>Pentapetalae</taxon>
        <taxon>rosids</taxon>
        <taxon>malvids</taxon>
        <taxon>Myrtales</taxon>
        <taxon>Myrtaceae</taxon>
        <taxon>Myrtoideae</taxon>
        <taxon>Myrteae</taxon>
        <taxon>Australasian group</taxon>
        <taxon>Rhodamnia</taxon>
    </lineage>
</organism>
<dbReference type="PANTHER" id="PTHR35766">
    <property type="entry name" value="OS08G0543600 PROTEIN"/>
    <property type="match status" value="1"/>
</dbReference>
<dbReference type="KEGG" id="rarg:115742288"/>
<dbReference type="PANTHER" id="PTHR35766:SF1">
    <property type="entry name" value="OS08G0543600 PROTEIN"/>
    <property type="match status" value="1"/>
</dbReference>
<reference evidence="5 6" key="1">
    <citation type="submission" date="2025-04" db="UniProtKB">
        <authorList>
            <consortium name="RefSeq"/>
        </authorList>
    </citation>
    <scope>IDENTIFICATION</scope>
</reference>
<feature type="compositionally biased region" description="Basic and acidic residues" evidence="2">
    <location>
        <begin position="40"/>
        <end position="49"/>
    </location>
</feature>
<feature type="region of interest" description="Disordered" evidence="2">
    <location>
        <begin position="818"/>
        <end position="840"/>
    </location>
</feature>